<reference evidence="2 3" key="2">
    <citation type="journal article" date="2021" name="Curr. Genet.">
        <title>Genetic response to nitrogen starvation in the aggressive Eucalyptus foliar pathogen Teratosphaeria destructans.</title>
        <authorList>
            <person name="Havenga M."/>
            <person name="Wingfield B.D."/>
            <person name="Wingfield M.J."/>
            <person name="Dreyer L.L."/>
            <person name="Roets F."/>
            <person name="Aylward J."/>
        </authorList>
    </citation>
    <scope>NUCLEOTIDE SEQUENCE [LARGE SCALE GENOMIC DNA]</scope>
    <source>
        <strain evidence="2">CMW44962</strain>
    </source>
</reference>
<name>A0A9W7SYM6_9PEZI</name>
<feature type="region of interest" description="Disordered" evidence="1">
    <location>
        <begin position="40"/>
        <end position="59"/>
    </location>
</feature>
<dbReference type="AlphaFoldDB" id="A0A9W7SYM6"/>
<evidence type="ECO:0000313" key="3">
    <source>
        <dbReference type="Proteomes" id="UP001138500"/>
    </source>
</evidence>
<comment type="caution">
    <text evidence="2">The sequence shown here is derived from an EMBL/GenBank/DDBJ whole genome shotgun (WGS) entry which is preliminary data.</text>
</comment>
<dbReference type="Proteomes" id="UP001138500">
    <property type="component" value="Unassembled WGS sequence"/>
</dbReference>
<feature type="compositionally biased region" description="Basic residues" evidence="1">
    <location>
        <begin position="170"/>
        <end position="195"/>
    </location>
</feature>
<dbReference type="OrthoDB" id="421327at2759"/>
<dbReference type="EMBL" id="RIBY02000391">
    <property type="protein sequence ID" value="KAH9843303.1"/>
    <property type="molecule type" value="Genomic_DNA"/>
</dbReference>
<evidence type="ECO:0000313" key="2">
    <source>
        <dbReference type="EMBL" id="KAH9843303.1"/>
    </source>
</evidence>
<sequence>MLPLRWLHTSGCASCRIRASIATKQWARSRQAAANGAPRLFTTTTPHRHPRRRPSSKAVPIAGHNDALFAARKQQLGPEEVALRARQAFRDAAPPEGALSGEEQRVYERLYGSGFRVEDAPRPGEEGGPTAAFPLRPTEEAGAGTALLREGAGGVLEEIEFDEEVAMGRKGGRMTKGKKRKKRRGVGGRRVSRSR</sequence>
<proteinExistence type="predicted"/>
<evidence type="ECO:0000256" key="1">
    <source>
        <dbReference type="SAM" id="MobiDB-lite"/>
    </source>
</evidence>
<feature type="region of interest" description="Disordered" evidence="1">
    <location>
        <begin position="167"/>
        <end position="195"/>
    </location>
</feature>
<feature type="region of interest" description="Disordered" evidence="1">
    <location>
        <begin position="117"/>
        <end position="136"/>
    </location>
</feature>
<dbReference type="GO" id="GO:0005840">
    <property type="term" value="C:ribosome"/>
    <property type="evidence" value="ECO:0007669"/>
    <property type="project" value="UniProtKB-KW"/>
</dbReference>
<organism evidence="2 3">
    <name type="scientific">Teratosphaeria destructans</name>
    <dbReference type="NCBI Taxonomy" id="418781"/>
    <lineage>
        <taxon>Eukaryota</taxon>
        <taxon>Fungi</taxon>
        <taxon>Dikarya</taxon>
        <taxon>Ascomycota</taxon>
        <taxon>Pezizomycotina</taxon>
        <taxon>Dothideomycetes</taxon>
        <taxon>Dothideomycetidae</taxon>
        <taxon>Mycosphaerellales</taxon>
        <taxon>Teratosphaeriaceae</taxon>
        <taxon>Teratosphaeria</taxon>
    </lineage>
</organism>
<reference evidence="2 3" key="1">
    <citation type="journal article" date="2018" name="IMA Fungus">
        <title>IMA Genome-F 10: Nine draft genome sequences of Claviceps purpurea s.lat., including C. arundinis, C. humidiphila, and C. cf. spartinae, pseudomolecules for the pitch canker pathogen Fusarium circinatum, draft genome of Davidsoniella eucalypti, Grosmannia galeiformis, Quambalaria eucalypti, and Teratosphaeria destructans.</title>
        <authorList>
            <person name="Wingfield B.D."/>
            <person name="Liu M."/>
            <person name="Nguyen H.D."/>
            <person name="Lane F.A."/>
            <person name="Morgan S.W."/>
            <person name="De Vos L."/>
            <person name="Wilken P.M."/>
            <person name="Duong T.A."/>
            <person name="Aylward J."/>
            <person name="Coetzee M.P."/>
            <person name="Dadej K."/>
            <person name="De Beer Z.W."/>
            <person name="Findlay W."/>
            <person name="Havenga M."/>
            <person name="Kolarik M."/>
            <person name="Menzies J.G."/>
            <person name="Naidoo K."/>
            <person name="Pochopski O."/>
            <person name="Shoukouhi P."/>
            <person name="Santana Q.C."/>
            <person name="Seifert K.A."/>
            <person name="Soal N."/>
            <person name="Steenkamp E.T."/>
            <person name="Tatham C.T."/>
            <person name="van der Nest M.A."/>
            <person name="Wingfield M.J."/>
        </authorList>
    </citation>
    <scope>NUCLEOTIDE SEQUENCE [LARGE SCALE GENOMIC DNA]</scope>
    <source>
        <strain evidence="2">CMW44962</strain>
    </source>
</reference>
<keyword evidence="3" id="KW-1185">Reference proteome</keyword>
<feature type="compositionally biased region" description="Basic residues" evidence="1">
    <location>
        <begin position="46"/>
        <end position="55"/>
    </location>
</feature>
<accession>A0A9W7SYM6</accession>
<gene>
    <name evidence="2" type="ORF">Tdes44962_MAKER07496</name>
</gene>
<protein>
    <submittedName>
        <fullName evidence="2">37S ribosomal protein-like protein Rsm22</fullName>
    </submittedName>
</protein>